<dbReference type="PANTHER" id="PTHR36701:SF1">
    <property type="entry name" value="EPOXYQUEUOSINE REDUCTASE QUEH"/>
    <property type="match status" value="1"/>
</dbReference>
<dbReference type="GO" id="GO:0051539">
    <property type="term" value="F:4 iron, 4 sulfur cluster binding"/>
    <property type="evidence" value="ECO:0007669"/>
    <property type="project" value="UniProtKB-UniRule"/>
</dbReference>
<evidence type="ECO:0000256" key="9">
    <source>
        <dbReference type="ARBA" id="ARBA00022785"/>
    </source>
</evidence>
<evidence type="ECO:0000256" key="13">
    <source>
        <dbReference type="ARBA" id="ARBA00023157"/>
    </source>
</evidence>
<evidence type="ECO:0000256" key="4">
    <source>
        <dbReference type="ARBA" id="ARBA00012622"/>
    </source>
</evidence>
<evidence type="ECO:0000256" key="1">
    <source>
        <dbReference type="ARBA" id="ARBA00002268"/>
    </source>
</evidence>
<dbReference type="EMBL" id="DVFK01000021">
    <property type="protein sequence ID" value="HIQ67174.1"/>
    <property type="molecule type" value="Genomic_DNA"/>
</dbReference>
<dbReference type="AlphaFoldDB" id="A0A9D1CMC8"/>
<evidence type="ECO:0000256" key="2">
    <source>
        <dbReference type="ARBA" id="ARBA00004691"/>
    </source>
</evidence>
<dbReference type="GO" id="GO:0008616">
    <property type="term" value="P:tRNA queuosine(34) biosynthetic process"/>
    <property type="evidence" value="ECO:0007669"/>
    <property type="project" value="UniProtKB-UniRule"/>
</dbReference>
<evidence type="ECO:0000256" key="10">
    <source>
        <dbReference type="ARBA" id="ARBA00023002"/>
    </source>
</evidence>
<gene>
    <name evidence="17" type="primary">queH</name>
    <name evidence="18" type="ORF">IAB74_01520</name>
</gene>
<evidence type="ECO:0000256" key="8">
    <source>
        <dbReference type="ARBA" id="ARBA00022723"/>
    </source>
</evidence>
<reference evidence="18" key="1">
    <citation type="submission" date="2020-10" db="EMBL/GenBank/DDBJ databases">
        <authorList>
            <person name="Gilroy R."/>
        </authorList>
    </citation>
    <scope>NUCLEOTIDE SEQUENCE</scope>
    <source>
        <strain evidence="18">13361</strain>
    </source>
</reference>
<evidence type="ECO:0000256" key="11">
    <source>
        <dbReference type="ARBA" id="ARBA00023004"/>
    </source>
</evidence>
<evidence type="ECO:0000256" key="7">
    <source>
        <dbReference type="ARBA" id="ARBA00022694"/>
    </source>
</evidence>
<evidence type="ECO:0000256" key="12">
    <source>
        <dbReference type="ARBA" id="ARBA00023014"/>
    </source>
</evidence>
<evidence type="ECO:0000256" key="17">
    <source>
        <dbReference type="HAMAP-Rule" id="MF_02089"/>
    </source>
</evidence>
<dbReference type="GO" id="GO:0046872">
    <property type="term" value="F:metal ion binding"/>
    <property type="evidence" value="ECO:0007669"/>
    <property type="project" value="UniProtKB-KW"/>
</dbReference>
<dbReference type="HAMAP" id="MF_02089">
    <property type="entry name" value="QueH"/>
    <property type="match status" value="1"/>
</dbReference>
<dbReference type="PANTHER" id="PTHR36701">
    <property type="entry name" value="EPOXYQUEUOSINE REDUCTASE QUEH"/>
    <property type="match status" value="1"/>
</dbReference>
<comment type="pathway">
    <text evidence="2 17">tRNA modification; tRNA-queuosine biosynthesis.</text>
</comment>
<feature type="binding site" evidence="17">
    <location>
        <position position="9"/>
    </location>
    <ligand>
        <name>[4Fe-4S] cluster</name>
        <dbReference type="ChEBI" id="CHEBI:49883"/>
    </ligand>
</feature>
<comment type="function">
    <text evidence="1 17">Catalyzes the conversion of epoxyqueuosine (oQ) to queuosine (Q), which is a hypermodified base found in the wobble positions of tRNA(Asp), tRNA(Asn), tRNA(His) and tRNA(Tyr).</text>
</comment>
<comment type="caution">
    <text evidence="18">The sequence shown here is derived from an EMBL/GenBank/DDBJ whole genome shotgun (WGS) entry which is preliminary data.</text>
</comment>
<keyword evidence="14 17" id="KW-0676">Redox-active center</keyword>
<keyword evidence="13 17" id="KW-1015">Disulfide bond</keyword>
<name>A0A9D1CMC8_9FIRM</name>
<evidence type="ECO:0000256" key="16">
    <source>
        <dbReference type="ARBA" id="ARBA00047415"/>
    </source>
</evidence>
<evidence type="ECO:0000313" key="18">
    <source>
        <dbReference type="EMBL" id="HIQ67174.1"/>
    </source>
</evidence>
<keyword evidence="12 17" id="KW-0411">Iron-sulfur</keyword>
<comment type="catalytic activity">
    <reaction evidence="16 17">
        <text>epoxyqueuosine(34) in tRNA + AH2 = queuosine(34) in tRNA + A + H2O</text>
        <dbReference type="Rhea" id="RHEA:32159"/>
        <dbReference type="Rhea" id="RHEA-COMP:18571"/>
        <dbReference type="Rhea" id="RHEA-COMP:18582"/>
        <dbReference type="ChEBI" id="CHEBI:13193"/>
        <dbReference type="ChEBI" id="CHEBI:15377"/>
        <dbReference type="ChEBI" id="CHEBI:17499"/>
        <dbReference type="ChEBI" id="CHEBI:194431"/>
        <dbReference type="ChEBI" id="CHEBI:194443"/>
        <dbReference type="EC" id="1.17.99.6"/>
    </reaction>
</comment>
<keyword evidence="7 17" id="KW-0819">tRNA processing</keyword>
<evidence type="ECO:0000256" key="3">
    <source>
        <dbReference type="ARBA" id="ARBA00008207"/>
    </source>
</evidence>
<dbReference type="EC" id="1.17.99.6" evidence="4 17"/>
<organism evidence="18 19">
    <name type="scientific">Candidatus Faecousia excrementigallinarum</name>
    <dbReference type="NCBI Taxonomy" id="2840806"/>
    <lineage>
        <taxon>Bacteria</taxon>
        <taxon>Bacillati</taxon>
        <taxon>Bacillota</taxon>
        <taxon>Clostridia</taxon>
        <taxon>Eubacteriales</taxon>
        <taxon>Oscillospiraceae</taxon>
        <taxon>Faecousia</taxon>
    </lineage>
</organism>
<keyword evidence="9 17" id="KW-0671">Queuosine biosynthesis</keyword>
<feature type="binding site" evidence="17">
    <location>
        <position position="8"/>
    </location>
    <ligand>
        <name>[4Fe-4S] cluster</name>
        <dbReference type="ChEBI" id="CHEBI:49883"/>
    </ligand>
</feature>
<keyword evidence="11 17" id="KW-0408">Iron</keyword>
<evidence type="ECO:0000313" key="19">
    <source>
        <dbReference type="Proteomes" id="UP000886796"/>
    </source>
</evidence>
<protein>
    <recommendedName>
        <fullName evidence="5 17">Epoxyqueuosine reductase QueH</fullName>
        <ecNumber evidence="4 17">1.17.99.6</ecNumber>
    </recommendedName>
    <alternativeName>
        <fullName evidence="15 17">Queuosine biosynthesis protein QueH</fullName>
    </alternativeName>
</protein>
<dbReference type="Pfam" id="PF02677">
    <property type="entry name" value="QueH"/>
    <property type="match status" value="1"/>
</dbReference>
<keyword evidence="10 17" id="KW-0560">Oxidoreductase</keyword>
<dbReference type="GO" id="GO:0052693">
    <property type="term" value="F:epoxyqueuosine reductase activity"/>
    <property type="evidence" value="ECO:0007669"/>
    <property type="project" value="UniProtKB-UniRule"/>
</dbReference>
<reference evidence="18" key="2">
    <citation type="journal article" date="2021" name="PeerJ">
        <title>Extensive microbial diversity within the chicken gut microbiome revealed by metagenomics and culture.</title>
        <authorList>
            <person name="Gilroy R."/>
            <person name="Ravi A."/>
            <person name="Getino M."/>
            <person name="Pursley I."/>
            <person name="Horton D.L."/>
            <person name="Alikhan N.F."/>
            <person name="Baker D."/>
            <person name="Gharbi K."/>
            <person name="Hall N."/>
            <person name="Watson M."/>
            <person name="Adriaenssens E.M."/>
            <person name="Foster-Nyarko E."/>
            <person name="Jarju S."/>
            <person name="Secka A."/>
            <person name="Antonio M."/>
            <person name="Oren A."/>
            <person name="Chaudhuri R.R."/>
            <person name="La Ragione R."/>
            <person name="Hildebrand F."/>
            <person name="Pallen M.J."/>
        </authorList>
    </citation>
    <scope>NUCLEOTIDE SEQUENCE</scope>
    <source>
        <strain evidence="18">13361</strain>
    </source>
</reference>
<evidence type="ECO:0000256" key="15">
    <source>
        <dbReference type="ARBA" id="ARBA00031446"/>
    </source>
</evidence>
<evidence type="ECO:0000256" key="6">
    <source>
        <dbReference type="ARBA" id="ARBA00022485"/>
    </source>
</evidence>
<dbReference type="Proteomes" id="UP000886796">
    <property type="component" value="Unassembled WGS sequence"/>
</dbReference>
<dbReference type="InterPro" id="IPR003828">
    <property type="entry name" value="QueH"/>
</dbReference>
<accession>A0A9D1CMC8</accession>
<keyword evidence="6 17" id="KW-0004">4Fe-4S</keyword>
<evidence type="ECO:0000256" key="14">
    <source>
        <dbReference type="ARBA" id="ARBA00023284"/>
    </source>
</evidence>
<keyword evidence="8 17" id="KW-0479">Metal-binding</keyword>
<comment type="similarity">
    <text evidence="3 17">Belongs to the QueH family.</text>
</comment>
<sequence length="181" mass="21324">MNTLLHICCAPCANQCIRVLREEGRDVTGFWYNPNIHPFTEYRSRRNCLREYAAAISLPLIEKNDYGLRPFVRAVAEDISHRCIKCYEMRLMETAKQAKEGGFDSFTSSLFISPYQNHELMKEVAQRAGEIYGVEFLYRDFRPWFKEGQEKARELGFYIQKYCGCVFSEEERYLKKSKIIP</sequence>
<feature type="disulfide bond" description="Redox-active" evidence="17">
    <location>
        <begin position="163"/>
        <end position="165"/>
    </location>
</feature>
<feature type="binding site" evidence="17">
    <location>
        <position position="83"/>
    </location>
    <ligand>
        <name>[4Fe-4S] cluster</name>
        <dbReference type="ChEBI" id="CHEBI:49883"/>
    </ligand>
</feature>
<feature type="binding site" evidence="17">
    <location>
        <position position="86"/>
    </location>
    <ligand>
        <name>[4Fe-4S] cluster</name>
        <dbReference type="ChEBI" id="CHEBI:49883"/>
    </ligand>
</feature>
<evidence type="ECO:0000256" key="5">
    <source>
        <dbReference type="ARBA" id="ARBA00016895"/>
    </source>
</evidence>
<proteinExistence type="inferred from homology"/>